<accession>A0ACA9SDL0</accession>
<organism evidence="1 2">
    <name type="scientific">Racocetra persica</name>
    <dbReference type="NCBI Taxonomy" id="160502"/>
    <lineage>
        <taxon>Eukaryota</taxon>
        <taxon>Fungi</taxon>
        <taxon>Fungi incertae sedis</taxon>
        <taxon>Mucoromycota</taxon>
        <taxon>Glomeromycotina</taxon>
        <taxon>Glomeromycetes</taxon>
        <taxon>Diversisporales</taxon>
        <taxon>Gigasporaceae</taxon>
        <taxon>Racocetra</taxon>
    </lineage>
</organism>
<evidence type="ECO:0000313" key="2">
    <source>
        <dbReference type="Proteomes" id="UP000789920"/>
    </source>
</evidence>
<comment type="caution">
    <text evidence="1">The sequence shown here is derived from an EMBL/GenBank/DDBJ whole genome shotgun (WGS) entry which is preliminary data.</text>
</comment>
<feature type="non-terminal residue" evidence="1">
    <location>
        <position position="82"/>
    </location>
</feature>
<proteinExistence type="predicted"/>
<gene>
    <name evidence="1" type="ORF">RPERSI_LOCUS29293</name>
</gene>
<name>A0ACA9SDL0_9GLOM</name>
<evidence type="ECO:0000313" key="1">
    <source>
        <dbReference type="EMBL" id="CAG8834753.1"/>
    </source>
</evidence>
<sequence>HSEKMTRITRSNKNHPNGEMIHHVQETIRFLQRERNRYTNHEHYTRHLIEVSEQAQDLEERLRTYQVAPTVGAWELTELRNE</sequence>
<protein>
    <submittedName>
        <fullName evidence="1">15346_t:CDS:1</fullName>
    </submittedName>
</protein>
<keyword evidence="2" id="KW-1185">Reference proteome</keyword>
<dbReference type="EMBL" id="CAJVQC010110057">
    <property type="protein sequence ID" value="CAG8834753.1"/>
    <property type="molecule type" value="Genomic_DNA"/>
</dbReference>
<feature type="non-terminal residue" evidence="1">
    <location>
        <position position="1"/>
    </location>
</feature>
<dbReference type="Proteomes" id="UP000789920">
    <property type="component" value="Unassembled WGS sequence"/>
</dbReference>
<reference evidence="1" key="1">
    <citation type="submission" date="2021-06" db="EMBL/GenBank/DDBJ databases">
        <authorList>
            <person name="Kallberg Y."/>
            <person name="Tangrot J."/>
            <person name="Rosling A."/>
        </authorList>
    </citation>
    <scope>NUCLEOTIDE SEQUENCE</scope>
    <source>
        <strain evidence="1">MA461A</strain>
    </source>
</reference>